<evidence type="ECO:0000256" key="10">
    <source>
        <dbReference type="ARBA" id="ARBA00032441"/>
    </source>
</evidence>
<dbReference type="NCBIfam" id="TIGR00150">
    <property type="entry name" value="T6A_YjeE"/>
    <property type="match status" value="1"/>
</dbReference>
<gene>
    <name evidence="11" type="primary">tsaE</name>
    <name evidence="11" type="ORF">Maes01_00891</name>
</gene>
<dbReference type="Gene3D" id="3.40.50.300">
    <property type="entry name" value="P-loop containing nucleotide triphosphate hydrolases"/>
    <property type="match status" value="1"/>
</dbReference>
<keyword evidence="5" id="KW-0819">tRNA processing</keyword>
<keyword evidence="4" id="KW-0963">Cytoplasm</keyword>
<comment type="subcellular location">
    <subcellularLocation>
        <location evidence="1">Cytoplasm</location>
    </subcellularLocation>
</comment>
<evidence type="ECO:0000256" key="2">
    <source>
        <dbReference type="ARBA" id="ARBA00007599"/>
    </source>
</evidence>
<evidence type="ECO:0000256" key="7">
    <source>
        <dbReference type="ARBA" id="ARBA00022741"/>
    </source>
</evidence>
<dbReference type="PANTHER" id="PTHR33540">
    <property type="entry name" value="TRNA THREONYLCARBAMOYLADENOSINE BIOSYNTHESIS PROTEIN TSAE"/>
    <property type="match status" value="1"/>
</dbReference>
<proteinExistence type="inferred from homology"/>
<accession>A0ABP9WQE8</accession>
<organism evidence="11 12">
    <name type="scientific">Microbulbifer aestuariivivens</name>
    <dbReference type="NCBI Taxonomy" id="1908308"/>
    <lineage>
        <taxon>Bacteria</taxon>
        <taxon>Pseudomonadati</taxon>
        <taxon>Pseudomonadota</taxon>
        <taxon>Gammaproteobacteria</taxon>
        <taxon>Cellvibrionales</taxon>
        <taxon>Microbulbiferaceae</taxon>
        <taxon>Microbulbifer</taxon>
    </lineage>
</organism>
<dbReference type="InterPro" id="IPR027417">
    <property type="entry name" value="P-loop_NTPase"/>
</dbReference>
<reference evidence="11 12" key="1">
    <citation type="submission" date="2024-02" db="EMBL/GenBank/DDBJ databases">
        <title>Microbulbifer aestuariivivens NBRC 112533.</title>
        <authorList>
            <person name="Ichikawa N."/>
            <person name="Katano-Makiyama Y."/>
            <person name="Hidaka K."/>
        </authorList>
    </citation>
    <scope>NUCLEOTIDE SEQUENCE [LARGE SCALE GENOMIC DNA]</scope>
    <source>
        <strain evidence="11 12">NBRC 112533</strain>
    </source>
</reference>
<dbReference type="RefSeq" id="WP_345549236.1">
    <property type="nucleotide sequence ID" value="NZ_BAABRT010000005.1"/>
</dbReference>
<protein>
    <recommendedName>
        <fullName evidence="3">tRNA threonylcarbamoyladenosine biosynthesis protein TsaE</fullName>
    </recommendedName>
    <alternativeName>
        <fullName evidence="10">t(6)A37 threonylcarbamoyladenosine biosynthesis protein TsaE</fullName>
    </alternativeName>
</protein>
<keyword evidence="8" id="KW-0067">ATP-binding</keyword>
<evidence type="ECO:0000256" key="1">
    <source>
        <dbReference type="ARBA" id="ARBA00004496"/>
    </source>
</evidence>
<evidence type="ECO:0000313" key="12">
    <source>
        <dbReference type="Proteomes" id="UP001408594"/>
    </source>
</evidence>
<evidence type="ECO:0000256" key="9">
    <source>
        <dbReference type="ARBA" id="ARBA00022842"/>
    </source>
</evidence>
<evidence type="ECO:0000256" key="8">
    <source>
        <dbReference type="ARBA" id="ARBA00022840"/>
    </source>
</evidence>
<dbReference type="InterPro" id="IPR003442">
    <property type="entry name" value="T6A_TsaE"/>
</dbReference>
<dbReference type="SUPFAM" id="SSF52540">
    <property type="entry name" value="P-loop containing nucleoside triphosphate hydrolases"/>
    <property type="match status" value="1"/>
</dbReference>
<evidence type="ECO:0000256" key="3">
    <source>
        <dbReference type="ARBA" id="ARBA00019010"/>
    </source>
</evidence>
<dbReference type="PANTHER" id="PTHR33540:SF2">
    <property type="entry name" value="TRNA THREONYLCARBAMOYLADENOSINE BIOSYNTHESIS PROTEIN TSAE"/>
    <property type="match status" value="1"/>
</dbReference>
<dbReference type="Proteomes" id="UP001408594">
    <property type="component" value="Unassembled WGS sequence"/>
</dbReference>
<evidence type="ECO:0000256" key="4">
    <source>
        <dbReference type="ARBA" id="ARBA00022490"/>
    </source>
</evidence>
<keyword evidence="9" id="KW-0460">Magnesium</keyword>
<keyword evidence="6" id="KW-0479">Metal-binding</keyword>
<evidence type="ECO:0000313" key="11">
    <source>
        <dbReference type="EMBL" id="GAA5524336.1"/>
    </source>
</evidence>
<evidence type="ECO:0000256" key="6">
    <source>
        <dbReference type="ARBA" id="ARBA00022723"/>
    </source>
</evidence>
<comment type="similarity">
    <text evidence="2">Belongs to the TsaE family.</text>
</comment>
<dbReference type="Pfam" id="PF02367">
    <property type="entry name" value="TsaE"/>
    <property type="match status" value="1"/>
</dbReference>
<name>A0ABP9WQE8_9GAMM</name>
<keyword evidence="12" id="KW-1185">Reference proteome</keyword>
<comment type="caution">
    <text evidence="11">The sequence shown here is derived from an EMBL/GenBank/DDBJ whole genome shotgun (WGS) entry which is preliminary data.</text>
</comment>
<dbReference type="EMBL" id="BAABRT010000005">
    <property type="protein sequence ID" value="GAA5524336.1"/>
    <property type="molecule type" value="Genomic_DNA"/>
</dbReference>
<keyword evidence="7" id="KW-0547">Nucleotide-binding</keyword>
<sequence>MERTLQRNLPDEAATVAAGTAIGRACLASGLSAGLTLYLRGELGAGKTTFCRGVLRAFGHDGAVKSPTYTLVEPYEMGSWRVYHFDLYRLGDPEELEFMGVRDYFAPGSLSLVEWPQRGMGILPEPDLEVALAVTGAGRQLTVSAHSDAGCAVLAAAERLL</sequence>
<evidence type="ECO:0000256" key="5">
    <source>
        <dbReference type="ARBA" id="ARBA00022694"/>
    </source>
</evidence>